<reference evidence="2" key="1">
    <citation type="submission" date="2021-03" db="EMBL/GenBank/DDBJ databases">
        <title>Isolation of Bacillus subtilis from fermented food sample.</title>
        <authorList>
            <person name="Lakshmanan V."/>
            <person name="Athira K."/>
            <person name="Rajagopal K."/>
        </authorList>
    </citation>
    <scope>NUCLEOTIDE SEQUENCE</scope>
    <source>
        <strain evidence="2">S1</strain>
    </source>
</reference>
<dbReference type="Proteomes" id="UP000665181">
    <property type="component" value="Unassembled WGS sequence"/>
</dbReference>
<evidence type="ECO:0000313" key="3">
    <source>
        <dbReference type="Proteomes" id="UP000665181"/>
    </source>
</evidence>
<dbReference type="SUPFAM" id="SSF49265">
    <property type="entry name" value="Fibronectin type III"/>
    <property type="match status" value="1"/>
</dbReference>
<dbReference type="InterPro" id="IPR013783">
    <property type="entry name" value="Ig-like_fold"/>
</dbReference>
<dbReference type="EMBL" id="JAGFPW010000005">
    <property type="protein sequence ID" value="MBO3794288.1"/>
    <property type="molecule type" value="Genomic_DNA"/>
</dbReference>
<accession>A0A8I1WFQ9</accession>
<sequence>MSYLESKYSNQVSAKLTADQLAPAQVGNLSYAVKQGEVLLSWAAVTKNSDDSDLTDLAGYRIYRKGNANDSLELVGAVPSDQLSYSDTSAKDGASYLYAVSAIDNAEVPNESEKSTELVVKTIPSIPSGLTSSATKDAIILNWSSVKSETDTKLNENLAGYNIYRSETENTGFEKIGNVAAGQTSYEDAEAVLGKTYYYVITAFDDSI</sequence>
<feature type="domain" description="Fibronectin type-III" evidence="1">
    <location>
        <begin position="123"/>
        <end position="208"/>
    </location>
</feature>
<dbReference type="InterPro" id="IPR036116">
    <property type="entry name" value="FN3_sf"/>
</dbReference>
<dbReference type="CDD" id="cd00063">
    <property type="entry name" value="FN3"/>
    <property type="match status" value="1"/>
</dbReference>
<proteinExistence type="predicted"/>
<dbReference type="PROSITE" id="PS50853">
    <property type="entry name" value="FN3"/>
    <property type="match status" value="1"/>
</dbReference>
<dbReference type="Gene3D" id="2.60.40.10">
    <property type="entry name" value="Immunoglobulins"/>
    <property type="match status" value="2"/>
</dbReference>
<dbReference type="InterPro" id="IPR003961">
    <property type="entry name" value="FN3_dom"/>
</dbReference>
<dbReference type="RefSeq" id="WP_163190202.1">
    <property type="nucleotide sequence ID" value="NZ_JAGFPW010000005.1"/>
</dbReference>
<dbReference type="AlphaFoldDB" id="A0A8I1WFQ9"/>
<name>A0A8I1WFQ9_BACIU</name>
<comment type="caution">
    <text evidence="2">The sequence shown here is derived from an EMBL/GenBank/DDBJ whole genome shotgun (WGS) entry which is preliminary data.</text>
</comment>
<protein>
    <recommendedName>
        <fullName evidence="1">Fibronectin type-III domain-containing protein</fullName>
    </recommendedName>
</protein>
<organism evidence="2 3">
    <name type="scientific">Bacillus subtilis</name>
    <dbReference type="NCBI Taxonomy" id="1423"/>
    <lineage>
        <taxon>Bacteria</taxon>
        <taxon>Bacillati</taxon>
        <taxon>Bacillota</taxon>
        <taxon>Bacilli</taxon>
        <taxon>Bacillales</taxon>
        <taxon>Bacillaceae</taxon>
        <taxon>Bacillus</taxon>
    </lineage>
</organism>
<evidence type="ECO:0000259" key="1">
    <source>
        <dbReference type="PROSITE" id="PS50853"/>
    </source>
</evidence>
<evidence type="ECO:0000313" key="2">
    <source>
        <dbReference type="EMBL" id="MBO3794288.1"/>
    </source>
</evidence>
<gene>
    <name evidence="2" type="ORF">J5227_08195</name>
</gene>